<name>A0A9P4W565_CURKU</name>
<feature type="transmembrane region" description="Helical" evidence="5">
    <location>
        <begin position="6"/>
        <end position="25"/>
    </location>
</feature>
<dbReference type="EMBL" id="SWKU01000016">
    <property type="protein sequence ID" value="KAF2999724.1"/>
    <property type="molecule type" value="Genomic_DNA"/>
</dbReference>
<feature type="domain" description="Phenol hydroxylase-like C-terminal dimerisation" evidence="7">
    <location>
        <begin position="290"/>
        <end position="403"/>
    </location>
</feature>
<feature type="domain" description="FAD-binding" evidence="6">
    <location>
        <begin position="49"/>
        <end position="235"/>
    </location>
</feature>
<evidence type="ECO:0000256" key="2">
    <source>
        <dbReference type="ARBA" id="ARBA00022630"/>
    </source>
</evidence>
<evidence type="ECO:0000259" key="7">
    <source>
        <dbReference type="Pfam" id="PF07976"/>
    </source>
</evidence>
<keyword evidence="2" id="KW-0285">Flavoprotein</keyword>
<dbReference type="Proteomes" id="UP000801428">
    <property type="component" value="Unassembled WGS sequence"/>
</dbReference>
<dbReference type="Gene3D" id="3.30.9.10">
    <property type="entry name" value="D-Amino Acid Oxidase, subunit A, domain 2"/>
    <property type="match status" value="1"/>
</dbReference>
<accession>A0A9P4W565</accession>
<dbReference type="Pfam" id="PF07976">
    <property type="entry name" value="Phe_hydrox_dim"/>
    <property type="match status" value="1"/>
</dbReference>
<dbReference type="PANTHER" id="PTHR43004:SF10">
    <property type="entry name" value="2-MONOOXYGENASE, PUTATIVE (AFU_ORTHOLOGUE AFUA_6G11480)-RELATED"/>
    <property type="match status" value="1"/>
</dbReference>
<keyword evidence="5" id="KW-0472">Membrane</keyword>
<dbReference type="GO" id="GO:0016709">
    <property type="term" value="F:oxidoreductase activity, acting on paired donors, with incorporation or reduction of molecular oxygen, NAD(P)H as one donor, and incorporation of one atom of oxygen"/>
    <property type="evidence" value="ECO:0007669"/>
    <property type="project" value="UniProtKB-ARBA"/>
</dbReference>
<keyword evidence="5" id="KW-0812">Transmembrane</keyword>
<organism evidence="8 9">
    <name type="scientific">Curvularia kusanoi</name>
    <name type="common">Cochliobolus kusanoi</name>
    <dbReference type="NCBI Taxonomy" id="90978"/>
    <lineage>
        <taxon>Eukaryota</taxon>
        <taxon>Fungi</taxon>
        <taxon>Dikarya</taxon>
        <taxon>Ascomycota</taxon>
        <taxon>Pezizomycotina</taxon>
        <taxon>Dothideomycetes</taxon>
        <taxon>Pleosporomycetidae</taxon>
        <taxon>Pleosporales</taxon>
        <taxon>Pleosporineae</taxon>
        <taxon>Pleosporaceae</taxon>
        <taxon>Curvularia</taxon>
    </lineage>
</organism>
<sequence>MPKTDVLIVGSGSAGIFAATWLTLFRIPFTMLESRPGPLKTGQADGVQGCDGAHSTVRRSLNYHMLGDSTDTVWGVMDIYPITNFPDIRRKCTIHSSAGNLVIIPREGGSLVRFYIQLPAGSSPKNTTLDDLHAAARAIFAPSYSMDFAATSWWSTYAIGQRLADHFHADLRVFLTGDACHTHSPKAGQGMNVSLQDGYNIGWKLSSVLSGLSPASILSSYVLERSKTAADLIAFDRELTQLFARQEGYEGEFAQYFTRSGRYMAGFTARYEDSLVTDLAGSEERVATGFSSILQHLISRFTPSGQDPDSIIEPLLVLSSPFLSMSDALIPELFTPVTGKWRMRDLHKTYVDDEHYNNGHGHAYEKYGVDAEEGAVVIVRPDQYVAKVLRFGDVEGVEALFKGSELARSRKFVS</sequence>
<reference evidence="8" key="1">
    <citation type="submission" date="2019-04" db="EMBL/GenBank/DDBJ databases">
        <title>Sequencing of skin fungus with MAO and IRED activity.</title>
        <authorList>
            <person name="Marsaioli A.J."/>
            <person name="Bonatto J.M.C."/>
            <person name="Reis Junior O."/>
        </authorList>
    </citation>
    <scope>NUCLEOTIDE SEQUENCE</scope>
    <source>
        <strain evidence="8">30M1</strain>
    </source>
</reference>
<dbReference type="SUPFAM" id="SSF51905">
    <property type="entry name" value="FAD/NAD(P)-binding domain"/>
    <property type="match status" value="1"/>
</dbReference>
<evidence type="ECO:0000313" key="8">
    <source>
        <dbReference type="EMBL" id="KAF2999724.1"/>
    </source>
</evidence>
<dbReference type="InterPro" id="IPR036249">
    <property type="entry name" value="Thioredoxin-like_sf"/>
</dbReference>
<evidence type="ECO:0008006" key="10">
    <source>
        <dbReference type="Google" id="ProtNLM"/>
    </source>
</evidence>
<keyword evidence="3" id="KW-0274">FAD</keyword>
<comment type="caution">
    <text evidence="8">The sequence shown here is derived from an EMBL/GenBank/DDBJ whole genome shotgun (WGS) entry which is preliminary data.</text>
</comment>
<evidence type="ECO:0000256" key="5">
    <source>
        <dbReference type="SAM" id="Phobius"/>
    </source>
</evidence>
<dbReference type="Pfam" id="PF01494">
    <property type="entry name" value="FAD_binding_3"/>
    <property type="match status" value="1"/>
</dbReference>
<keyword evidence="9" id="KW-1185">Reference proteome</keyword>
<keyword evidence="5" id="KW-1133">Transmembrane helix</keyword>
<protein>
    <recommendedName>
        <fullName evidence="10">Phenol 2-monooxygenase</fullName>
    </recommendedName>
</protein>
<dbReference type="Gene3D" id="3.40.30.20">
    <property type="match status" value="1"/>
</dbReference>
<evidence type="ECO:0000313" key="9">
    <source>
        <dbReference type="Proteomes" id="UP000801428"/>
    </source>
</evidence>
<keyword evidence="4" id="KW-0560">Oxidoreductase</keyword>
<dbReference type="InterPro" id="IPR002938">
    <property type="entry name" value="FAD-bd"/>
</dbReference>
<dbReference type="PANTHER" id="PTHR43004">
    <property type="entry name" value="TRK SYSTEM POTASSIUM UPTAKE PROTEIN"/>
    <property type="match status" value="1"/>
</dbReference>
<dbReference type="InterPro" id="IPR050641">
    <property type="entry name" value="RIFMO-like"/>
</dbReference>
<dbReference type="SUPFAM" id="SSF52833">
    <property type="entry name" value="Thioredoxin-like"/>
    <property type="match status" value="1"/>
</dbReference>
<evidence type="ECO:0000256" key="1">
    <source>
        <dbReference type="ARBA" id="ARBA00007801"/>
    </source>
</evidence>
<dbReference type="AlphaFoldDB" id="A0A9P4W565"/>
<comment type="similarity">
    <text evidence="1">Belongs to the PheA/TfdB FAD monooxygenase family.</text>
</comment>
<dbReference type="SUPFAM" id="SSF54373">
    <property type="entry name" value="FAD-linked reductases, C-terminal domain"/>
    <property type="match status" value="1"/>
</dbReference>
<dbReference type="InterPro" id="IPR036188">
    <property type="entry name" value="FAD/NAD-bd_sf"/>
</dbReference>
<evidence type="ECO:0000256" key="3">
    <source>
        <dbReference type="ARBA" id="ARBA00022827"/>
    </source>
</evidence>
<dbReference type="CDD" id="cd02979">
    <property type="entry name" value="PHOX_C"/>
    <property type="match status" value="1"/>
</dbReference>
<dbReference type="Gene3D" id="3.50.50.60">
    <property type="entry name" value="FAD/NAD(P)-binding domain"/>
    <property type="match status" value="2"/>
</dbReference>
<evidence type="ECO:0000259" key="6">
    <source>
        <dbReference type="Pfam" id="PF01494"/>
    </source>
</evidence>
<dbReference type="InterPro" id="IPR012941">
    <property type="entry name" value="Phe_hydrox_C_dim_dom"/>
</dbReference>
<dbReference type="InterPro" id="IPR038220">
    <property type="entry name" value="PHOX_C_sf"/>
</dbReference>
<gene>
    <name evidence="8" type="ORF">E8E13_003895</name>
</gene>
<dbReference type="OrthoDB" id="1716816at2759"/>
<evidence type="ECO:0000256" key="4">
    <source>
        <dbReference type="ARBA" id="ARBA00023002"/>
    </source>
</evidence>
<dbReference type="GO" id="GO:0071949">
    <property type="term" value="F:FAD binding"/>
    <property type="evidence" value="ECO:0007669"/>
    <property type="project" value="InterPro"/>
</dbReference>
<proteinExistence type="inferred from homology"/>